<dbReference type="EMBL" id="JAEPRE010000098">
    <property type="protein sequence ID" value="KAG2232834.1"/>
    <property type="molecule type" value="Genomic_DNA"/>
</dbReference>
<sequence>MGGTTNQKNKQEKADGGIMIKETNTPFLIIEAKKPDVGEKKKAKYLHKLALNLKTAWKGKKYEIPLFGVHIAG</sequence>
<dbReference type="AlphaFoldDB" id="A0A8H7SNP2"/>
<evidence type="ECO:0000313" key="2">
    <source>
        <dbReference type="Proteomes" id="UP000613177"/>
    </source>
</evidence>
<reference evidence="1" key="1">
    <citation type="submission" date="2021-01" db="EMBL/GenBank/DDBJ databases">
        <title>Metabolic potential, ecology and presence of endohyphal bacteria is reflected in genomic diversity of Mucoromycotina.</title>
        <authorList>
            <person name="Muszewska A."/>
            <person name="Okrasinska A."/>
            <person name="Steczkiewicz K."/>
            <person name="Drgas O."/>
            <person name="Orlowska M."/>
            <person name="Perlinska-Lenart U."/>
            <person name="Aleksandrzak-Piekarczyk T."/>
            <person name="Szatraj K."/>
            <person name="Zielenkiewicz U."/>
            <person name="Pilsyk S."/>
            <person name="Malc E."/>
            <person name="Mieczkowski P."/>
            <person name="Kruszewska J.S."/>
            <person name="Biernat P."/>
            <person name="Pawlowska J."/>
        </authorList>
    </citation>
    <scope>NUCLEOTIDE SEQUENCE</scope>
    <source>
        <strain evidence="1">WA0000018081</strain>
    </source>
</reference>
<dbReference type="Proteomes" id="UP000613177">
    <property type="component" value="Unassembled WGS sequence"/>
</dbReference>
<evidence type="ECO:0000313" key="1">
    <source>
        <dbReference type="EMBL" id="KAG2232834.1"/>
    </source>
</evidence>
<protein>
    <submittedName>
        <fullName evidence="1">Uncharacterized protein</fullName>
    </submittedName>
</protein>
<organism evidence="1 2">
    <name type="scientific">Thamnidium elegans</name>
    <dbReference type="NCBI Taxonomy" id="101142"/>
    <lineage>
        <taxon>Eukaryota</taxon>
        <taxon>Fungi</taxon>
        <taxon>Fungi incertae sedis</taxon>
        <taxon>Mucoromycota</taxon>
        <taxon>Mucoromycotina</taxon>
        <taxon>Mucoromycetes</taxon>
        <taxon>Mucorales</taxon>
        <taxon>Mucorineae</taxon>
        <taxon>Mucoraceae</taxon>
        <taxon>Thamnidium</taxon>
    </lineage>
</organism>
<comment type="caution">
    <text evidence="1">The sequence shown here is derived from an EMBL/GenBank/DDBJ whole genome shotgun (WGS) entry which is preliminary data.</text>
</comment>
<proteinExistence type="predicted"/>
<accession>A0A8H7SNP2</accession>
<gene>
    <name evidence="1" type="ORF">INT48_005702</name>
</gene>
<name>A0A8H7SNP2_9FUNG</name>
<keyword evidence="2" id="KW-1185">Reference proteome</keyword>